<accession>A0A9W7Y3Y9</accession>
<feature type="domain" description="Major facilitator superfamily (MFS) profile" evidence="7">
    <location>
        <begin position="1"/>
        <end position="379"/>
    </location>
</feature>
<dbReference type="Proteomes" id="UP001149813">
    <property type="component" value="Unassembled WGS sequence"/>
</dbReference>
<dbReference type="InterPro" id="IPR020846">
    <property type="entry name" value="MFS_dom"/>
</dbReference>
<dbReference type="InterPro" id="IPR011701">
    <property type="entry name" value="MFS"/>
</dbReference>
<evidence type="ECO:0000259" key="7">
    <source>
        <dbReference type="PROSITE" id="PS50850"/>
    </source>
</evidence>
<organism evidence="8 9">
    <name type="scientific">Coemansia erecta</name>
    <dbReference type="NCBI Taxonomy" id="147472"/>
    <lineage>
        <taxon>Eukaryota</taxon>
        <taxon>Fungi</taxon>
        <taxon>Fungi incertae sedis</taxon>
        <taxon>Zoopagomycota</taxon>
        <taxon>Kickxellomycotina</taxon>
        <taxon>Kickxellomycetes</taxon>
        <taxon>Kickxellales</taxon>
        <taxon>Kickxellaceae</taxon>
        <taxon>Coemansia</taxon>
    </lineage>
</organism>
<feature type="transmembrane region" description="Helical" evidence="6">
    <location>
        <begin position="12"/>
        <end position="29"/>
    </location>
</feature>
<evidence type="ECO:0000256" key="4">
    <source>
        <dbReference type="ARBA" id="ARBA00022989"/>
    </source>
</evidence>
<keyword evidence="5 6" id="KW-0472">Membrane</keyword>
<evidence type="ECO:0000313" key="9">
    <source>
        <dbReference type="Proteomes" id="UP001149813"/>
    </source>
</evidence>
<dbReference type="AlphaFoldDB" id="A0A9W7Y3Y9"/>
<keyword evidence="9" id="KW-1185">Reference proteome</keyword>
<evidence type="ECO:0000256" key="6">
    <source>
        <dbReference type="SAM" id="Phobius"/>
    </source>
</evidence>
<feature type="transmembrane region" description="Helical" evidence="6">
    <location>
        <begin position="256"/>
        <end position="275"/>
    </location>
</feature>
<dbReference type="SUPFAM" id="SSF103473">
    <property type="entry name" value="MFS general substrate transporter"/>
    <property type="match status" value="1"/>
</dbReference>
<feature type="transmembrane region" description="Helical" evidence="6">
    <location>
        <begin position="38"/>
        <end position="55"/>
    </location>
</feature>
<dbReference type="PROSITE" id="PS50850">
    <property type="entry name" value="MFS"/>
    <property type="match status" value="1"/>
</dbReference>
<feature type="transmembrane region" description="Helical" evidence="6">
    <location>
        <begin position="89"/>
        <end position="108"/>
    </location>
</feature>
<feature type="transmembrane region" description="Helical" evidence="6">
    <location>
        <begin position="287"/>
        <end position="306"/>
    </location>
</feature>
<dbReference type="Pfam" id="PF07690">
    <property type="entry name" value="MFS_1"/>
    <property type="match status" value="1"/>
</dbReference>
<dbReference type="GO" id="GO:0016020">
    <property type="term" value="C:membrane"/>
    <property type="evidence" value="ECO:0007669"/>
    <property type="project" value="UniProtKB-SubCell"/>
</dbReference>
<dbReference type="EMBL" id="JANBOJ010000041">
    <property type="protein sequence ID" value="KAJ1724117.1"/>
    <property type="molecule type" value="Genomic_DNA"/>
</dbReference>
<dbReference type="GO" id="GO:0022857">
    <property type="term" value="F:transmembrane transporter activity"/>
    <property type="evidence" value="ECO:0007669"/>
    <property type="project" value="InterPro"/>
</dbReference>
<feature type="transmembrane region" description="Helical" evidence="6">
    <location>
        <begin position="353"/>
        <end position="375"/>
    </location>
</feature>
<keyword evidence="3 6" id="KW-0812">Transmembrane</keyword>
<evidence type="ECO:0000256" key="3">
    <source>
        <dbReference type="ARBA" id="ARBA00022692"/>
    </source>
</evidence>
<keyword evidence="2" id="KW-0813">Transport</keyword>
<evidence type="ECO:0000256" key="2">
    <source>
        <dbReference type="ARBA" id="ARBA00022448"/>
    </source>
</evidence>
<dbReference type="PANTHER" id="PTHR23506">
    <property type="entry name" value="GH10249P"/>
    <property type="match status" value="1"/>
</dbReference>
<comment type="caution">
    <text evidence="8">The sequence shown here is derived from an EMBL/GenBank/DDBJ whole genome shotgun (WGS) entry which is preliminary data.</text>
</comment>
<name>A0A9W7Y3Y9_9FUNG</name>
<sequence>MHISSSNNGLITSMFGIGAIIGSLIAAFLSDHFRVRRLVQLLAGVIYTIAGIVFFEADHYYQMLIFKVINGIASGVACTMLYTTVGDVFSANLLGFIVAIIYLCNNISYSIGPICGQKLYELNGVKGIASLVIALGLLEIVLLLTMVEDSLVQKENAPPSHELAIASGSLPELDESGSHSPQTLSKMPANMLSVKDGSGYANEKGESIPIWKLVLQPPVMVSAIAIITFIGIQCTLEGLIPLHLNDKFHHPDDSGVTFVAFGVATIVSVPFVGKVNDWMIKRYGESVRYTLISVGSVFMFLFTLLMALAQRYAVMMVGYVLLAFAISCVFVPSQSAFGDFINYMGSDSMAQSFAISNMSWAIGAIALPPIGTGLYSSAG</sequence>
<dbReference type="Gene3D" id="1.20.1250.20">
    <property type="entry name" value="MFS general substrate transporter like domains"/>
    <property type="match status" value="1"/>
</dbReference>
<protein>
    <recommendedName>
        <fullName evidence="7">Major facilitator superfamily (MFS) profile domain-containing protein</fullName>
    </recommendedName>
</protein>
<gene>
    <name evidence="8" type="ORF">LPJ53_001579</name>
</gene>
<dbReference type="InterPro" id="IPR050930">
    <property type="entry name" value="MFS_Vesicular_Transporter"/>
</dbReference>
<dbReference type="PANTHER" id="PTHR23506:SF23">
    <property type="entry name" value="GH10249P"/>
    <property type="match status" value="1"/>
</dbReference>
<feature type="transmembrane region" description="Helical" evidence="6">
    <location>
        <begin position="61"/>
        <end position="82"/>
    </location>
</feature>
<evidence type="ECO:0000256" key="5">
    <source>
        <dbReference type="ARBA" id="ARBA00023136"/>
    </source>
</evidence>
<proteinExistence type="predicted"/>
<feature type="transmembrane region" description="Helical" evidence="6">
    <location>
        <begin position="219"/>
        <end position="244"/>
    </location>
</feature>
<comment type="subcellular location">
    <subcellularLocation>
        <location evidence="1">Membrane</location>
        <topology evidence="1">Multi-pass membrane protein</topology>
    </subcellularLocation>
</comment>
<reference evidence="8" key="1">
    <citation type="submission" date="2022-07" db="EMBL/GenBank/DDBJ databases">
        <title>Phylogenomic reconstructions and comparative analyses of Kickxellomycotina fungi.</title>
        <authorList>
            <person name="Reynolds N.K."/>
            <person name="Stajich J.E."/>
            <person name="Barry K."/>
            <person name="Grigoriev I.V."/>
            <person name="Crous P."/>
            <person name="Smith M.E."/>
        </authorList>
    </citation>
    <scope>NUCLEOTIDE SEQUENCE</scope>
    <source>
        <strain evidence="8">NBRC 32514</strain>
    </source>
</reference>
<keyword evidence="4 6" id="KW-1133">Transmembrane helix</keyword>
<feature type="transmembrane region" description="Helical" evidence="6">
    <location>
        <begin position="128"/>
        <end position="147"/>
    </location>
</feature>
<feature type="transmembrane region" description="Helical" evidence="6">
    <location>
        <begin position="312"/>
        <end position="332"/>
    </location>
</feature>
<dbReference type="InterPro" id="IPR036259">
    <property type="entry name" value="MFS_trans_sf"/>
</dbReference>
<evidence type="ECO:0000256" key="1">
    <source>
        <dbReference type="ARBA" id="ARBA00004141"/>
    </source>
</evidence>
<dbReference type="OrthoDB" id="5086884at2759"/>
<evidence type="ECO:0000313" key="8">
    <source>
        <dbReference type="EMBL" id="KAJ1724117.1"/>
    </source>
</evidence>